<gene>
    <name evidence="1" type="ORF">RBSH_02204</name>
</gene>
<reference evidence="1 2" key="1">
    <citation type="journal article" date="2013" name="Mar. Genomics">
        <title>Expression of sulfatases in Rhodopirellula baltica and the diversity of sulfatases in the genus Rhodopirellula.</title>
        <authorList>
            <person name="Wegner C.E."/>
            <person name="Richter-Heitmann T."/>
            <person name="Klindworth A."/>
            <person name="Klockow C."/>
            <person name="Richter M."/>
            <person name="Achstetter T."/>
            <person name="Glockner F.O."/>
            <person name="Harder J."/>
        </authorList>
    </citation>
    <scope>NUCLEOTIDE SEQUENCE [LARGE SCALE GENOMIC DNA]</scope>
    <source>
        <strain evidence="1 2">SH28</strain>
    </source>
</reference>
<organism evidence="1 2">
    <name type="scientific">Rhodopirellula baltica SH28</name>
    <dbReference type="NCBI Taxonomy" id="993517"/>
    <lineage>
        <taxon>Bacteria</taxon>
        <taxon>Pseudomonadati</taxon>
        <taxon>Planctomycetota</taxon>
        <taxon>Planctomycetia</taxon>
        <taxon>Pirellulales</taxon>
        <taxon>Pirellulaceae</taxon>
        <taxon>Rhodopirellula</taxon>
    </lineage>
</organism>
<dbReference type="AlphaFoldDB" id="K5CF88"/>
<protein>
    <submittedName>
        <fullName evidence="1">Uncharacterized protein</fullName>
    </submittedName>
</protein>
<evidence type="ECO:0000313" key="2">
    <source>
        <dbReference type="Proteomes" id="UP000007993"/>
    </source>
</evidence>
<evidence type="ECO:0000313" key="1">
    <source>
        <dbReference type="EMBL" id="EKK02570.1"/>
    </source>
</evidence>
<dbReference type="EMBL" id="AMCW01000055">
    <property type="protein sequence ID" value="EKK02570.1"/>
    <property type="molecule type" value="Genomic_DNA"/>
</dbReference>
<dbReference type="PATRIC" id="fig|993517.3.peg.2390"/>
<accession>K5CF88</accession>
<comment type="caution">
    <text evidence="1">The sequence shown here is derived from an EMBL/GenBank/DDBJ whole genome shotgun (WGS) entry which is preliminary data.</text>
</comment>
<sequence>MNCESCGAETTIHIKTCELDGNGRSKWLCESCAIPAGAPISPGETSARAIIPRLRKLRAFISKHRRFPHAEEFDFSGAFPVLDDARIAPTVACRYFEELISVISQHDRIPNDIELPDPFWQSYSPLMRRIPIACTWPLVCVY</sequence>
<proteinExistence type="predicted"/>
<name>K5CF88_RHOBT</name>
<dbReference type="Proteomes" id="UP000007993">
    <property type="component" value="Unassembled WGS sequence"/>
</dbReference>